<evidence type="ECO:0000313" key="4">
    <source>
        <dbReference type="Proteomes" id="UP000238358"/>
    </source>
</evidence>
<feature type="binding site" evidence="2">
    <location>
        <begin position="7"/>
        <end position="20"/>
    </location>
    <ligand>
        <name>ATP</name>
        <dbReference type="ChEBI" id="CHEBI:30616"/>
    </ligand>
</feature>
<name>A0A2S0M8H3_MEGEL</name>
<feature type="binding site" evidence="2">
    <location>
        <position position="156"/>
    </location>
    <ligand>
        <name>ATP</name>
        <dbReference type="ChEBI" id="CHEBI:30616"/>
    </ligand>
</feature>
<evidence type="ECO:0000313" key="3">
    <source>
        <dbReference type="EMBL" id="AVO27768.1"/>
    </source>
</evidence>
<dbReference type="Gene3D" id="3.40.50.620">
    <property type="entry name" value="HUPs"/>
    <property type="match status" value="1"/>
</dbReference>
<reference evidence="3 4" key="1">
    <citation type="journal article" date="2018" name="Genome Announc.">
        <title>Complete genomes of two Megasphaera elsdenii strains, NCIMB 702410 and ATCC 25940.</title>
        <authorList>
            <person name="Hatmaker E.A."/>
            <person name="O'Dell K."/>
            <person name="Riley L.A."/>
            <person name="Klingeman D.M."/>
            <person name="Guss A.M."/>
        </authorList>
    </citation>
    <scope>NUCLEOTIDE SEQUENCE [LARGE SCALE GENOMIC DNA]</scope>
    <source>
        <strain evidence="3 4">NCIMB702410</strain>
    </source>
</reference>
<dbReference type="EC" id="6.3.4.-" evidence="2"/>
<keyword evidence="2" id="KW-0963">Cytoplasm</keyword>
<evidence type="ECO:0000256" key="2">
    <source>
        <dbReference type="HAMAP-Rule" id="MF_01539"/>
    </source>
</evidence>
<keyword evidence="2" id="KW-0436">Ligase</keyword>
<keyword evidence="2" id="KW-0820">tRNA-binding</keyword>
<keyword evidence="2" id="KW-0067">ATP-binding</keyword>
<dbReference type="AlphaFoldDB" id="A0A2S0M8H3"/>
<dbReference type="EMBL" id="CP027569">
    <property type="protein sequence ID" value="AVO27768.1"/>
    <property type="molecule type" value="Genomic_DNA"/>
</dbReference>
<dbReference type="Proteomes" id="UP000238358">
    <property type="component" value="Chromosome"/>
</dbReference>
<dbReference type="InterPro" id="IPR008513">
    <property type="entry name" value="tRNA(Met)_cyd_acetate_ligase"/>
</dbReference>
<dbReference type="OrthoDB" id="9769796at2"/>
<evidence type="ECO:0000256" key="1">
    <source>
        <dbReference type="ARBA" id="ARBA00022694"/>
    </source>
</evidence>
<dbReference type="GO" id="GO:0006400">
    <property type="term" value="P:tRNA modification"/>
    <property type="evidence" value="ECO:0007669"/>
    <property type="project" value="UniProtKB-UniRule"/>
</dbReference>
<protein>
    <recommendedName>
        <fullName evidence="2">tRNA(Met) cytidine acetate ligase</fullName>
        <ecNumber evidence="2">6.3.4.-</ecNumber>
    </recommendedName>
</protein>
<dbReference type="PANTHER" id="PTHR37825:SF1">
    <property type="entry name" value="TRNA(MET) CYTIDINE ACETATE LIGASE"/>
    <property type="match status" value="1"/>
</dbReference>
<comment type="catalytic activity">
    <reaction evidence="2">
        <text>cytidine(34) in elongator tRNA(Met) + acetate + ATP = N(4)-acetylcytidine(34) in elongator tRNA(Met) + AMP + diphosphate</text>
        <dbReference type="Rhea" id="RHEA:58144"/>
        <dbReference type="Rhea" id="RHEA-COMP:10693"/>
        <dbReference type="Rhea" id="RHEA-COMP:10694"/>
        <dbReference type="ChEBI" id="CHEBI:30089"/>
        <dbReference type="ChEBI" id="CHEBI:30616"/>
        <dbReference type="ChEBI" id="CHEBI:33019"/>
        <dbReference type="ChEBI" id="CHEBI:74900"/>
        <dbReference type="ChEBI" id="CHEBI:82748"/>
        <dbReference type="ChEBI" id="CHEBI:456215"/>
    </reaction>
</comment>
<accession>A0A2S0M8H3</accession>
<organism evidence="3 4">
    <name type="scientific">Megasphaera elsdenii</name>
    <dbReference type="NCBI Taxonomy" id="907"/>
    <lineage>
        <taxon>Bacteria</taxon>
        <taxon>Bacillati</taxon>
        <taxon>Bacillota</taxon>
        <taxon>Negativicutes</taxon>
        <taxon>Veillonellales</taxon>
        <taxon>Veillonellaceae</taxon>
        <taxon>Megasphaera</taxon>
    </lineage>
</organism>
<keyword evidence="2" id="KW-0547">Nucleotide-binding</keyword>
<sequence>MEAVAIIAEFNPFHTGHAYLIRQVRRLSGTDAAIVVIMSGAFVQRGEPAFFDKWHRAAWAIEGGADAVIELPAVYALSSASGFALGGVTLAARLGCQSLACGVEAGTAEDFLSLARRADTLEISPETAKKGSAGQARTDALMAAAPDEARLLEQPNALLAFEYARALLKQERPLSFLPLPRQGRHGDTGLGATFASASALRQAMTDHPGDEKPYISYIVERVRPSLQDQLTLGAFTDYRRYGDFVAGQNRLLTPDQLRRLPAFTEGLENRWYRAFAEAGDYDQALKLIKTRRYAYSRLCRMGAYTLLQPSRRLMDQSYETGPQYARLLALNGRGAAFLKGARDRLAVITKIRQDLSKLTPLGREQLALDLRASDVQSFCFSKENQRKGHQDYYHSPIFIGIQK</sequence>
<dbReference type="InterPro" id="IPR014729">
    <property type="entry name" value="Rossmann-like_a/b/a_fold"/>
</dbReference>
<dbReference type="GO" id="GO:0005524">
    <property type="term" value="F:ATP binding"/>
    <property type="evidence" value="ECO:0007669"/>
    <property type="project" value="UniProtKB-KW"/>
</dbReference>
<dbReference type="SUPFAM" id="SSF52374">
    <property type="entry name" value="Nucleotidylyl transferase"/>
    <property type="match status" value="1"/>
</dbReference>
<keyword evidence="1 2" id="KW-0819">tRNA processing</keyword>
<dbReference type="PANTHER" id="PTHR37825">
    <property type="entry name" value="TRNA(MET) CYTIDINE ACETATE LIGASE"/>
    <property type="match status" value="1"/>
</dbReference>
<dbReference type="GO" id="GO:0016879">
    <property type="term" value="F:ligase activity, forming carbon-nitrogen bonds"/>
    <property type="evidence" value="ECO:0007669"/>
    <property type="project" value="UniProtKB-UniRule"/>
</dbReference>
<comment type="caution">
    <text evidence="2">Lacks conserved residue(s) required for the propagation of feature annotation.</text>
</comment>
<dbReference type="Pfam" id="PF05636">
    <property type="entry name" value="HIGH_NTase1"/>
    <property type="match status" value="1"/>
</dbReference>
<feature type="binding site" evidence="2">
    <location>
        <position position="181"/>
    </location>
    <ligand>
        <name>ATP</name>
        <dbReference type="ChEBI" id="CHEBI:30616"/>
    </ligand>
</feature>
<comment type="subcellular location">
    <subcellularLocation>
        <location evidence="2">Cytoplasm</location>
    </subcellularLocation>
</comment>
<dbReference type="RefSeq" id="WP_027895756.1">
    <property type="nucleotide sequence ID" value="NZ_CP027569.1"/>
</dbReference>
<dbReference type="HAMAP" id="MF_01539">
    <property type="entry name" value="TmcAL"/>
    <property type="match status" value="1"/>
</dbReference>
<gene>
    <name evidence="2" type="primary">tmcAL</name>
    <name evidence="3" type="ORF">C6Y28_09155</name>
</gene>
<proteinExistence type="inferred from homology"/>
<feature type="binding site" evidence="2">
    <location>
        <position position="102"/>
    </location>
    <ligand>
        <name>ATP</name>
        <dbReference type="ChEBI" id="CHEBI:30616"/>
    </ligand>
</feature>
<dbReference type="GO" id="GO:0005737">
    <property type="term" value="C:cytoplasm"/>
    <property type="evidence" value="ECO:0007669"/>
    <property type="project" value="UniProtKB-SubCell"/>
</dbReference>
<dbReference type="GO" id="GO:0000049">
    <property type="term" value="F:tRNA binding"/>
    <property type="evidence" value="ECO:0007669"/>
    <property type="project" value="UniProtKB-KW"/>
</dbReference>
<keyword evidence="2" id="KW-0694">RNA-binding</keyword>
<comment type="function">
    <text evidence="2">Catalyzes the formation of N(4)-acetylcytidine (ac(4)C) at the wobble position of elongator tRNA(Met), using acetate and ATP as substrates. First activates an acetate ion to form acetyladenylate (Ac-AMP) and then transfers the acetyl group to tRNA to form ac(4)C34.</text>
</comment>
<comment type="similarity">
    <text evidence="2">Belongs to the TmcAL family.</text>
</comment>